<reference evidence="2" key="1">
    <citation type="submission" date="2020-02" db="EMBL/GenBank/DDBJ databases">
        <authorList>
            <person name="Meier V. D."/>
        </authorList>
    </citation>
    <scope>NUCLEOTIDE SEQUENCE</scope>
    <source>
        <strain evidence="2">AVDCRST_MAG31</strain>
    </source>
</reference>
<proteinExistence type="predicted"/>
<gene>
    <name evidence="2" type="ORF">AVDCRST_MAG31-97</name>
</gene>
<evidence type="ECO:0000256" key="1">
    <source>
        <dbReference type="SAM" id="MobiDB-lite"/>
    </source>
</evidence>
<dbReference type="AlphaFoldDB" id="A0A6J4SIL3"/>
<name>A0A6J4SIL3_9SPHN</name>
<dbReference type="EMBL" id="CADCWA010000009">
    <property type="protein sequence ID" value="CAA9496881.1"/>
    <property type="molecule type" value="Genomic_DNA"/>
</dbReference>
<accession>A0A6J4SIL3</accession>
<dbReference type="RefSeq" id="WP_294167374.1">
    <property type="nucleotide sequence ID" value="NZ_CADCWA010000009.1"/>
</dbReference>
<dbReference type="GO" id="GO:0016787">
    <property type="term" value="F:hydrolase activity"/>
    <property type="evidence" value="ECO:0007669"/>
    <property type="project" value="UniProtKB-KW"/>
</dbReference>
<feature type="region of interest" description="Disordered" evidence="1">
    <location>
        <begin position="87"/>
        <end position="107"/>
    </location>
</feature>
<dbReference type="GO" id="GO:0003678">
    <property type="term" value="F:DNA helicase activity"/>
    <property type="evidence" value="ECO:0007669"/>
    <property type="project" value="UniProtKB-EC"/>
</dbReference>
<feature type="region of interest" description="Disordered" evidence="1">
    <location>
        <begin position="129"/>
        <end position="156"/>
    </location>
</feature>
<organism evidence="2">
    <name type="scientific">uncultured Sphingomonas sp</name>
    <dbReference type="NCBI Taxonomy" id="158754"/>
    <lineage>
        <taxon>Bacteria</taxon>
        <taxon>Pseudomonadati</taxon>
        <taxon>Pseudomonadota</taxon>
        <taxon>Alphaproteobacteria</taxon>
        <taxon>Sphingomonadales</taxon>
        <taxon>Sphingomonadaceae</taxon>
        <taxon>Sphingomonas</taxon>
        <taxon>environmental samples</taxon>
    </lineage>
</organism>
<feature type="compositionally biased region" description="Polar residues" evidence="1">
    <location>
        <begin position="1"/>
        <end position="10"/>
    </location>
</feature>
<keyword evidence="2" id="KW-0547">Nucleotide-binding</keyword>
<protein>
    <submittedName>
        <fullName evidence="2">ATP-dependent DNA helicase UvrD/PcrA</fullName>
        <ecNumber evidence="2">3.6.4.12</ecNumber>
    </submittedName>
</protein>
<feature type="compositionally biased region" description="Low complexity" evidence="1">
    <location>
        <begin position="36"/>
        <end position="50"/>
    </location>
</feature>
<sequence>MAKSNKSASLDSDRLGGGTDDFGSTASSGSSGYGSRGSSSGVRGRASGATQKASQQIDSSPLIAVGAGAALGAVLGAVLPASRKEKELLKPLGSKLTTAGTGAVERARDMSKQKFDEMAGDKVREFLGVGGGSASAGGSSSGGGDPAGGGAGSGNM</sequence>
<dbReference type="EC" id="3.6.4.12" evidence="2"/>
<feature type="compositionally biased region" description="Low complexity" evidence="1">
    <location>
        <begin position="21"/>
        <end position="30"/>
    </location>
</feature>
<keyword evidence="2" id="KW-0067">ATP-binding</keyword>
<evidence type="ECO:0000313" key="2">
    <source>
        <dbReference type="EMBL" id="CAA9496881.1"/>
    </source>
</evidence>
<feature type="region of interest" description="Disordered" evidence="1">
    <location>
        <begin position="1"/>
        <end position="58"/>
    </location>
</feature>
<keyword evidence="2" id="KW-0378">Hydrolase</keyword>
<keyword evidence="2" id="KW-0347">Helicase</keyword>